<feature type="domain" description="TonB C-terminal" evidence="5">
    <location>
        <begin position="10"/>
        <end position="108"/>
    </location>
</feature>
<evidence type="ECO:0000256" key="4">
    <source>
        <dbReference type="ARBA" id="ARBA00023136"/>
    </source>
</evidence>
<dbReference type="NCBIfam" id="TIGR01352">
    <property type="entry name" value="tonB_Cterm"/>
    <property type="match status" value="1"/>
</dbReference>
<keyword evidence="3" id="KW-1133">Transmembrane helix</keyword>
<evidence type="ECO:0000259" key="5">
    <source>
        <dbReference type="PROSITE" id="PS52015"/>
    </source>
</evidence>
<comment type="subcellular location">
    <subcellularLocation>
        <location evidence="1">Membrane</location>
        <topology evidence="1">Single-pass membrane protein</topology>
    </subcellularLocation>
</comment>
<reference evidence="6 7" key="1">
    <citation type="submission" date="2014-11" db="EMBL/GenBank/DDBJ databases">
        <title>Whole genome shotgun sequence of Sphingomonas parapaucimobilis NBRC 15100.</title>
        <authorList>
            <person name="Katano-Makiyama Y."/>
            <person name="Hosoyama A."/>
            <person name="Hashimoto M."/>
            <person name="Hosoyama Y."/>
            <person name="Noguchi M."/>
            <person name="Numata M."/>
            <person name="Tsuchikane K."/>
            <person name="Hirakata S."/>
            <person name="Uohara A."/>
            <person name="Shimodaira J."/>
            <person name="Ohji S."/>
            <person name="Ichikawa N."/>
            <person name="Kimura A."/>
            <person name="Yamazoe A."/>
            <person name="Fujita N."/>
        </authorList>
    </citation>
    <scope>NUCLEOTIDE SEQUENCE [LARGE SCALE GENOMIC DNA]</scope>
    <source>
        <strain evidence="6 7">NBRC 15100</strain>
    </source>
</reference>
<evidence type="ECO:0000256" key="1">
    <source>
        <dbReference type="ARBA" id="ARBA00004167"/>
    </source>
</evidence>
<dbReference type="EMBL" id="BBPI01000005">
    <property type="protein sequence ID" value="GAL99569.1"/>
    <property type="molecule type" value="Genomic_DNA"/>
</dbReference>
<evidence type="ECO:0000256" key="2">
    <source>
        <dbReference type="ARBA" id="ARBA00022692"/>
    </source>
</evidence>
<evidence type="ECO:0000313" key="7">
    <source>
        <dbReference type="Proteomes" id="UP000032305"/>
    </source>
</evidence>
<dbReference type="Proteomes" id="UP000032305">
    <property type="component" value="Unassembled WGS sequence"/>
</dbReference>
<keyword evidence="4" id="KW-0472">Membrane</keyword>
<dbReference type="GO" id="GO:0055085">
    <property type="term" value="P:transmembrane transport"/>
    <property type="evidence" value="ECO:0007669"/>
    <property type="project" value="InterPro"/>
</dbReference>
<evidence type="ECO:0000256" key="3">
    <source>
        <dbReference type="ARBA" id="ARBA00022989"/>
    </source>
</evidence>
<protein>
    <recommendedName>
        <fullName evidence="5">TonB C-terminal domain-containing protein</fullName>
    </recommendedName>
</protein>
<evidence type="ECO:0000313" key="6">
    <source>
        <dbReference type="EMBL" id="GAL99569.1"/>
    </source>
</evidence>
<keyword evidence="2" id="KW-0812">Transmembrane</keyword>
<dbReference type="eggNOG" id="COG0810">
    <property type="taxonomic scope" value="Bacteria"/>
</dbReference>
<dbReference type="SUPFAM" id="SSF74653">
    <property type="entry name" value="TolA/TonB C-terminal domain"/>
    <property type="match status" value="1"/>
</dbReference>
<dbReference type="InterPro" id="IPR037682">
    <property type="entry name" value="TonB_C"/>
</dbReference>
<dbReference type="PROSITE" id="PS52015">
    <property type="entry name" value="TONB_CTD"/>
    <property type="match status" value="1"/>
</dbReference>
<name>A0A0A1W294_9SPHN</name>
<proteinExistence type="predicted"/>
<dbReference type="Gene3D" id="3.30.1150.10">
    <property type="match status" value="1"/>
</dbReference>
<keyword evidence="7" id="KW-1185">Reference proteome</keyword>
<dbReference type="Pfam" id="PF03544">
    <property type="entry name" value="TonB_C"/>
    <property type="match status" value="1"/>
</dbReference>
<dbReference type="GO" id="GO:0016020">
    <property type="term" value="C:membrane"/>
    <property type="evidence" value="ECO:0007669"/>
    <property type="project" value="UniProtKB-SubCell"/>
</dbReference>
<dbReference type="AlphaFoldDB" id="A0A0A1W294"/>
<organism evidence="6 7">
    <name type="scientific">Sphingomonas parapaucimobilis NBRC 15100</name>
    <dbReference type="NCBI Taxonomy" id="1219049"/>
    <lineage>
        <taxon>Bacteria</taxon>
        <taxon>Pseudomonadati</taxon>
        <taxon>Pseudomonadota</taxon>
        <taxon>Alphaproteobacteria</taxon>
        <taxon>Sphingomonadales</taxon>
        <taxon>Sphingomonadaceae</taxon>
        <taxon>Sphingomonas</taxon>
    </lineage>
</organism>
<comment type="caution">
    <text evidence="6">The sequence shown here is derived from an EMBL/GenBank/DDBJ whole genome shotgun (WGS) entry which is preliminary data.</text>
</comment>
<dbReference type="InterPro" id="IPR006260">
    <property type="entry name" value="TonB/TolA_C"/>
</dbReference>
<sequence length="265" mass="28637">MATADDGPKPQLIGNMGAAFAPENYPPAALRAREEGLVVADLTIDASGLVADCKIIESASTALDEQTCRIVMSRADLFRAAKDKRGKAMIGHYVLRVRWSLPNGDTEFHEVARSGSTISELTVEADGQVSDCRVYTMPGHNVIPNVPCPPSVAGLQKAVMEHSGSRTPPRFHYMGFTDRIFDDGTVINDDVPEGAVILQRYRVDFAIDVAGKAVDCRVSISQGGGGVPHGPTRCEAGRAFAKNQNMPKSGYDQVQWIYQILPPRP</sequence>
<accession>A0A0A1W294</accession>
<gene>
    <name evidence="6" type="ORF">SP5_005_00930</name>
</gene>